<organism evidence="1 2">
    <name type="scientific">Effusibacillus lacus</name>
    <dbReference type="NCBI Taxonomy" id="1348429"/>
    <lineage>
        <taxon>Bacteria</taxon>
        <taxon>Bacillati</taxon>
        <taxon>Bacillota</taxon>
        <taxon>Bacilli</taxon>
        <taxon>Bacillales</taxon>
        <taxon>Alicyclobacillaceae</taxon>
        <taxon>Effusibacillus</taxon>
    </lineage>
</organism>
<proteinExistence type="predicted"/>
<name>A0A292YJ87_9BACL</name>
<comment type="caution">
    <text evidence="1">The sequence shown here is derived from an EMBL/GenBank/DDBJ whole genome shotgun (WGS) entry which is preliminary data.</text>
</comment>
<protein>
    <submittedName>
        <fullName evidence="1">Uncharacterized protein</fullName>
    </submittedName>
</protein>
<keyword evidence="2" id="KW-1185">Reference proteome</keyword>
<dbReference type="EMBL" id="BDUF01000018">
    <property type="protein sequence ID" value="GAX89216.1"/>
    <property type="molecule type" value="Genomic_DNA"/>
</dbReference>
<sequence length="84" mass="9071">MPLSRTAYSLTGTECRYREPPAGLPALSAAIANHLLAYRHLVPQSQTAYSLTGTECRYREPPTGLPALSAAIWMGRLINGTNAI</sequence>
<evidence type="ECO:0000313" key="1">
    <source>
        <dbReference type="EMBL" id="GAX89216.1"/>
    </source>
</evidence>
<reference evidence="2" key="1">
    <citation type="submission" date="2017-07" db="EMBL/GenBank/DDBJ databases">
        <title>Draft genome sequence of Effusibacillus lacus strain skLN1.</title>
        <authorList>
            <person name="Watanabe M."/>
            <person name="Kojima H."/>
            <person name="Fukui M."/>
        </authorList>
    </citation>
    <scope>NUCLEOTIDE SEQUENCE [LARGE SCALE GENOMIC DNA]</scope>
    <source>
        <strain evidence="2">skLN1</strain>
    </source>
</reference>
<dbReference type="AlphaFoldDB" id="A0A292YJ87"/>
<accession>A0A292YJ87</accession>
<gene>
    <name evidence="1" type="ORF">EFBL_0834</name>
</gene>
<dbReference type="Proteomes" id="UP000217785">
    <property type="component" value="Unassembled WGS sequence"/>
</dbReference>
<evidence type="ECO:0000313" key="2">
    <source>
        <dbReference type="Proteomes" id="UP000217785"/>
    </source>
</evidence>